<dbReference type="CDD" id="cd16922">
    <property type="entry name" value="HATPase_EvgS-ArcB-TorS-like"/>
    <property type="match status" value="1"/>
</dbReference>
<evidence type="ECO:0000256" key="7">
    <source>
        <dbReference type="ARBA" id="ARBA00022741"/>
    </source>
</evidence>
<evidence type="ECO:0000259" key="13">
    <source>
        <dbReference type="PROSITE" id="PS50109"/>
    </source>
</evidence>
<keyword evidence="6" id="KW-0808">Transferase</keyword>
<evidence type="ECO:0000256" key="3">
    <source>
        <dbReference type="ARBA" id="ARBA00012438"/>
    </source>
</evidence>
<keyword evidence="10" id="KW-0902">Two-component regulatory system</keyword>
<dbReference type="PRINTS" id="PR00344">
    <property type="entry name" value="BCTRLSENSOR"/>
</dbReference>
<evidence type="ECO:0000256" key="6">
    <source>
        <dbReference type="ARBA" id="ARBA00022679"/>
    </source>
</evidence>
<dbReference type="InterPro" id="IPR036890">
    <property type="entry name" value="HATPase_C_sf"/>
</dbReference>
<dbReference type="InterPro" id="IPR036097">
    <property type="entry name" value="HisK_dim/P_sf"/>
</dbReference>
<comment type="catalytic activity">
    <reaction evidence="1">
        <text>ATP + protein L-histidine = ADP + protein N-phospho-L-histidine.</text>
        <dbReference type="EC" id="2.7.13.3"/>
    </reaction>
</comment>
<dbReference type="GO" id="GO:0005886">
    <property type="term" value="C:plasma membrane"/>
    <property type="evidence" value="ECO:0007669"/>
    <property type="project" value="UniProtKB-SubCell"/>
</dbReference>
<dbReference type="PROSITE" id="PS50109">
    <property type="entry name" value="HIS_KIN"/>
    <property type="match status" value="1"/>
</dbReference>
<dbReference type="PANTHER" id="PTHR43711">
    <property type="entry name" value="TWO-COMPONENT HISTIDINE KINASE"/>
    <property type="match status" value="1"/>
</dbReference>
<evidence type="ECO:0000256" key="10">
    <source>
        <dbReference type="ARBA" id="ARBA00023012"/>
    </source>
</evidence>
<dbReference type="GO" id="GO:0000155">
    <property type="term" value="F:phosphorelay sensor kinase activity"/>
    <property type="evidence" value="ECO:0007669"/>
    <property type="project" value="InterPro"/>
</dbReference>
<dbReference type="Proteomes" id="UP000649829">
    <property type="component" value="Unassembled WGS sequence"/>
</dbReference>
<feature type="domain" description="Histidine kinase" evidence="13">
    <location>
        <begin position="235"/>
        <end position="454"/>
    </location>
</feature>
<name>A0A917SNL0_9RHOB</name>
<dbReference type="PANTHER" id="PTHR43711:SF1">
    <property type="entry name" value="HISTIDINE KINASE 1"/>
    <property type="match status" value="1"/>
</dbReference>
<dbReference type="FunFam" id="3.30.565.10:FF:000023">
    <property type="entry name" value="PAS domain-containing sensor histidine kinase"/>
    <property type="match status" value="1"/>
</dbReference>
<evidence type="ECO:0000256" key="9">
    <source>
        <dbReference type="ARBA" id="ARBA00022840"/>
    </source>
</evidence>
<reference evidence="14" key="2">
    <citation type="submission" date="2020-09" db="EMBL/GenBank/DDBJ databases">
        <authorList>
            <person name="Sun Q."/>
            <person name="Zhou Y."/>
        </authorList>
    </citation>
    <scope>NUCLEOTIDE SEQUENCE</scope>
    <source>
        <strain evidence="14">CGMCC 1.6293</strain>
    </source>
</reference>
<keyword evidence="8" id="KW-0418">Kinase</keyword>
<dbReference type="SUPFAM" id="SSF47384">
    <property type="entry name" value="Homodimeric domain of signal transducing histidine kinase"/>
    <property type="match status" value="1"/>
</dbReference>
<evidence type="ECO:0000313" key="15">
    <source>
        <dbReference type="Proteomes" id="UP000649829"/>
    </source>
</evidence>
<protein>
    <recommendedName>
        <fullName evidence="3">histidine kinase</fullName>
        <ecNumber evidence="3">2.7.13.3</ecNumber>
    </recommendedName>
</protein>
<keyword evidence="12" id="KW-1133">Transmembrane helix</keyword>
<feature type="transmembrane region" description="Helical" evidence="12">
    <location>
        <begin position="179"/>
        <end position="202"/>
    </location>
</feature>
<organism evidence="14 15">
    <name type="scientific">Pseudooceanicola nanhaiensis</name>
    <dbReference type="NCBI Taxonomy" id="375761"/>
    <lineage>
        <taxon>Bacteria</taxon>
        <taxon>Pseudomonadati</taxon>
        <taxon>Pseudomonadota</taxon>
        <taxon>Alphaproteobacteria</taxon>
        <taxon>Rhodobacterales</taxon>
        <taxon>Paracoccaceae</taxon>
        <taxon>Pseudooceanicola</taxon>
    </lineage>
</organism>
<proteinExistence type="predicted"/>
<dbReference type="Pfam" id="PF00512">
    <property type="entry name" value="HisKA"/>
    <property type="match status" value="1"/>
</dbReference>
<dbReference type="Pfam" id="PF02518">
    <property type="entry name" value="HATPase_c"/>
    <property type="match status" value="1"/>
</dbReference>
<keyword evidence="11 12" id="KW-0472">Membrane</keyword>
<keyword evidence="15" id="KW-1185">Reference proteome</keyword>
<reference evidence="14" key="1">
    <citation type="journal article" date="2014" name="Int. J. Syst. Evol. Microbiol.">
        <title>Complete genome sequence of Corynebacterium casei LMG S-19264T (=DSM 44701T), isolated from a smear-ripened cheese.</title>
        <authorList>
            <consortium name="US DOE Joint Genome Institute (JGI-PGF)"/>
            <person name="Walter F."/>
            <person name="Albersmeier A."/>
            <person name="Kalinowski J."/>
            <person name="Ruckert C."/>
        </authorList>
    </citation>
    <scope>NUCLEOTIDE SEQUENCE</scope>
    <source>
        <strain evidence="14">CGMCC 1.6293</strain>
    </source>
</reference>
<dbReference type="EC" id="2.7.13.3" evidence="3"/>
<keyword evidence="5" id="KW-0597">Phosphoprotein</keyword>
<evidence type="ECO:0000256" key="5">
    <source>
        <dbReference type="ARBA" id="ARBA00022553"/>
    </source>
</evidence>
<feature type="transmembrane region" description="Helical" evidence="12">
    <location>
        <begin position="154"/>
        <end position="173"/>
    </location>
</feature>
<dbReference type="InterPro" id="IPR003661">
    <property type="entry name" value="HisK_dim/P_dom"/>
</dbReference>
<feature type="transmembrane region" description="Helical" evidence="12">
    <location>
        <begin position="124"/>
        <end position="142"/>
    </location>
</feature>
<dbReference type="Gene3D" id="1.10.287.130">
    <property type="match status" value="1"/>
</dbReference>
<dbReference type="Gene3D" id="3.30.565.10">
    <property type="entry name" value="Histidine kinase-like ATPase, C-terminal domain"/>
    <property type="match status" value="1"/>
</dbReference>
<keyword evidence="12" id="KW-0812">Transmembrane</keyword>
<dbReference type="EMBL" id="BMLF01000001">
    <property type="protein sequence ID" value="GGL90796.1"/>
    <property type="molecule type" value="Genomic_DNA"/>
</dbReference>
<dbReference type="SMART" id="SM00387">
    <property type="entry name" value="HATPase_c"/>
    <property type="match status" value="1"/>
</dbReference>
<dbReference type="InterPro" id="IPR050736">
    <property type="entry name" value="Sensor_HK_Regulatory"/>
</dbReference>
<evidence type="ECO:0000256" key="4">
    <source>
        <dbReference type="ARBA" id="ARBA00022475"/>
    </source>
</evidence>
<comment type="subcellular location">
    <subcellularLocation>
        <location evidence="2">Cell membrane</location>
    </subcellularLocation>
</comment>
<evidence type="ECO:0000313" key="14">
    <source>
        <dbReference type="EMBL" id="GGL90796.1"/>
    </source>
</evidence>
<dbReference type="CDD" id="cd00082">
    <property type="entry name" value="HisKA"/>
    <property type="match status" value="1"/>
</dbReference>
<comment type="caution">
    <text evidence="14">The sequence shown here is derived from an EMBL/GenBank/DDBJ whole genome shotgun (WGS) entry which is preliminary data.</text>
</comment>
<keyword evidence="9" id="KW-0067">ATP-binding</keyword>
<feature type="transmembrane region" description="Helical" evidence="12">
    <location>
        <begin position="98"/>
        <end position="118"/>
    </location>
</feature>
<sequence>MSTITHSPAMKSLRRMFLNPTRKQIVDYCDSIGILMWQRHGIFFAATLLAAVYIDATKAFLLYSAVLLTDLLDIRMARRVSKWTGKDQRTARRIGIQILINTVLSALAITTFVVMIALEQRLGGHFTPLFFLFAAALFCAMNNHQILGALIVRLSIYAVGFVYIALIDVLRFMPPITSYIWLQFFTVAFVMYFILDVSRLYLGMYRANLAHLEKLEAEHEKTKIAYKVKSNFVSTVSHELRTPLTSIKGSLDLIQAGSIGPVPDHLKPVLDLAGRNCERLSDLINDILDVQSLEAGRFVSELKPIVAEDVVEEAVQVNYGFADKHGVYLDFTRPETTTYIKGDQRRLIQVLTNLISNAVKFSEQGDAVTVRCEIVDNKIVVFVEDNGIGIPENSRDKVFGQFHQIDSSDQRDYGGTGLGMNISKQIVELHKGVIDYVSELGVGTTFMVALDIVEKPANQPTTPGPTAWDERAPNKVRIAANG</sequence>
<dbReference type="InterPro" id="IPR003594">
    <property type="entry name" value="HATPase_dom"/>
</dbReference>
<evidence type="ECO:0000256" key="11">
    <source>
        <dbReference type="ARBA" id="ARBA00023136"/>
    </source>
</evidence>
<dbReference type="InterPro" id="IPR005467">
    <property type="entry name" value="His_kinase_dom"/>
</dbReference>
<dbReference type="InterPro" id="IPR004358">
    <property type="entry name" value="Sig_transdc_His_kin-like_C"/>
</dbReference>
<accession>A0A917SNL0</accession>
<dbReference type="SMART" id="SM00388">
    <property type="entry name" value="HisKA"/>
    <property type="match status" value="1"/>
</dbReference>
<gene>
    <name evidence="14" type="ORF">GCM10011534_11170</name>
</gene>
<dbReference type="SUPFAM" id="SSF55874">
    <property type="entry name" value="ATPase domain of HSP90 chaperone/DNA topoisomerase II/histidine kinase"/>
    <property type="match status" value="1"/>
</dbReference>
<evidence type="ECO:0000256" key="1">
    <source>
        <dbReference type="ARBA" id="ARBA00000085"/>
    </source>
</evidence>
<evidence type="ECO:0000256" key="2">
    <source>
        <dbReference type="ARBA" id="ARBA00004236"/>
    </source>
</evidence>
<evidence type="ECO:0000256" key="12">
    <source>
        <dbReference type="SAM" id="Phobius"/>
    </source>
</evidence>
<dbReference type="AlphaFoldDB" id="A0A917SNL0"/>
<dbReference type="GO" id="GO:0005524">
    <property type="term" value="F:ATP binding"/>
    <property type="evidence" value="ECO:0007669"/>
    <property type="project" value="UniProtKB-KW"/>
</dbReference>
<evidence type="ECO:0000256" key="8">
    <source>
        <dbReference type="ARBA" id="ARBA00022777"/>
    </source>
</evidence>
<keyword evidence="4" id="KW-1003">Cell membrane</keyword>
<keyword evidence="7" id="KW-0547">Nucleotide-binding</keyword>
<dbReference type="RefSeq" id="WP_051630324.1">
    <property type="nucleotide sequence ID" value="NZ_BMLF01000001.1"/>
</dbReference>